<reference evidence="2 3" key="1">
    <citation type="submission" date="2019-02" db="EMBL/GenBank/DDBJ databases">
        <title>Deep-cultivation of Planctomycetes and their phenomic and genomic characterization uncovers novel biology.</title>
        <authorList>
            <person name="Wiegand S."/>
            <person name="Jogler M."/>
            <person name="Boedeker C."/>
            <person name="Pinto D."/>
            <person name="Vollmers J."/>
            <person name="Rivas-Marin E."/>
            <person name="Kohn T."/>
            <person name="Peeters S.H."/>
            <person name="Heuer A."/>
            <person name="Rast P."/>
            <person name="Oberbeckmann S."/>
            <person name="Bunk B."/>
            <person name="Jeske O."/>
            <person name="Meyerdierks A."/>
            <person name="Storesund J.E."/>
            <person name="Kallscheuer N."/>
            <person name="Luecker S."/>
            <person name="Lage O.M."/>
            <person name="Pohl T."/>
            <person name="Merkel B.J."/>
            <person name="Hornburger P."/>
            <person name="Mueller R.-W."/>
            <person name="Bruemmer F."/>
            <person name="Labrenz M."/>
            <person name="Spormann A.M."/>
            <person name="Op den Camp H."/>
            <person name="Overmann J."/>
            <person name="Amann R."/>
            <person name="Jetten M.S.M."/>
            <person name="Mascher T."/>
            <person name="Medema M.H."/>
            <person name="Devos D.P."/>
            <person name="Kaster A.-K."/>
            <person name="Ovreas L."/>
            <person name="Rohde M."/>
            <person name="Galperin M.Y."/>
            <person name="Jogler C."/>
        </authorList>
    </citation>
    <scope>NUCLEOTIDE SEQUENCE [LARGE SCALE GENOMIC DNA]</scope>
    <source>
        <strain evidence="2 3">Spa11</strain>
    </source>
</reference>
<evidence type="ECO:0000256" key="1">
    <source>
        <dbReference type="SAM" id="Phobius"/>
    </source>
</evidence>
<dbReference type="RefSeq" id="WP_145106277.1">
    <property type="nucleotide sequence ID" value="NZ_CP036349.1"/>
</dbReference>
<keyword evidence="1" id="KW-0812">Transmembrane</keyword>
<keyword evidence="1" id="KW-0472">Membrane</keyword>
<feature type="transmembrane region" description="Helical" evidence="1">
    <location>
        <begin position="27"/>
        <end position="49"/>
    </location>
</feature>
<organism evidence="2 3">
    <name type="scientific">Botrimarina mediterranea</name>
    <dbReference type="NCBI Taxonomy" id="2528022"/>
    <lineage>
        <taxon>Bacteria</taxon>
        <taxon>Pseudomonadati</taxon>
        <taxon>Planctomycetota</taxon>
        <taxon>Planctomycetia</taxon>
        <taxon>Pirellulales</taxon>
        <taxon>Lacipirellulaceae</taxon>
        <taxon>Botrimarina</taxon>
    </lineage>
</organism>
<accession>A0A518K3D1</accession>
<gene>
    <name evidence="2" type="ORF">Spa11_04280</name>
</gene>
<evidence type="ECO:0000313" key="3">
    <source>
        <dbReference type="Proteomes" id="UP000316426"/>
    </source>
</evidence>
<keyword evidence="1" id="KW-1133">Transmembrane helix</keyword>
<proteinExistence type="predicted"/>
<dbReference type="AlphaFoldDB" id="A0A518K3D1"/>
<protein>
    <submittedName>
        <fullName evidence="2">Uncharacterized protein</fullName>
    </submittedName>
</protein>
<keyword evidence="3" id="KW-1185">Reference proteome</keyword>
<name>A0A518K3D1_9BACT</name>
<dbReference type="KEGG" id="bmei:Spa11_04280"/>
<sequence length="95" mass="10040">MDAQKEACDTYTACANTAQEWIEEAPLASVCVGLAAGLATGLLVGTAMSRHESGYTKHRRETGNLATRLGSQFLNSMEEAAKSGYSALQTQFGGH</sequence>
<evidence type="ECO:0000313" key="2">
    <source>
        <dbReference type="EMBL" id="QDV72255.1"/>
    </source>
</evidence>
<dbReference type="EMBL" id="CP036349">
    <property type="protein sequence ID" value="QDV72255.1"/>
    <property type="molecule type" value="Genomic_DNA"/>
</dbReference>
<dbReference type="Proteomes" id="UP000316426">
    <property type="component" value="Chromosome"/>
</dbReference>